<comment type="caution">
    <text evidence="2">The sequence shown here is derived from an EMBL/GenBank/DDBJ whole genome shotgun (WGS) entry which is preliminary data.</text>
</comment>
<organism evidence="2 3">
    <name type="scientific">Fusarium denticulatum</name>
    <dbReference type="NCBI Taxonomy" id="48507"/>
    <lineage>
        <taxon>Eukaryota</taxon>
        <taxon>Fungi</taxon>
        <taxon>Dikarya</taxon>
        <taxon>Ascomycota</taxon>
        <taxon>Pezizomycotina</taxon>
        <taxon>Sordariomycetes</taxon>
        <taxon>Hypocreomycetidae</taxon>
        <taxon>Hypocreales</taxon>
        <taxon>Nectriaceae</taxon>
        <taxon>Fusarium</taxon>
        <taxon>Fusarium fujikuroi species complex</taxon>
    </lineage>
</organism>
<evidence type="ECO:0000313" key="3">
    <source>
        <dbReference type="Proteomes" id="UP000562682"/>
    </source>
</evidence>
<dbReference type="InterPro" id="IPR037401">
    <property type="entry name" value="SnoaL-like"/>
</dbReference>
<dbReference type="InterPro" id="IPR032710">
    <property type="entry name" value="NTF2-like_dom_sf"/>
</dbReference>
<sequence length="160" mass="18300">MDSQGFSNVLQCLRKLEDESALDSLLNRYCWQVGLMNWKEFGKTYVQDARMDFEAFGGIRGRQNIFNAIIQAGERFDGMQHSTTNREFTINYSDDSLNGRIGDRATATAYLIFTIIEDSANLRTNTSRWVDLMISSLTGFTILRRMKAMHGMQGDGEFPR</sequence>
<evidence type="ECO:0000259" key="1">
    <source>
        <dbReference type="Pfam" id="PF13577"/>
    </source>
</evidence>
<protein>
    <recommendedName>
        <fullName evidence="1">SnoaL-like domain-containing protein</fullName>
    </recommendedName>
</protein>
<proteinExistence type="predicted"/>
<name>A0A8H5T5I5_9HYPO</name>
<reference evidence="2 3" key="1">
    <citation type="submission" date="2020-05" db="EMBL/GenBank/DDBJ databases">
        <title>Identification and distribution of gene clusters putatively required for synthesis of sphingolipid metabolism inhibitors in phylogenetically diverse species of the filamentous fungus Fusarium.</title>
        <authorList>
            <person name="Kim H.-S."/>
            <person name="Busman M."/>
            <person name="Brown D.W."/>
            <person name="Divon H."/>
            <person name="Uhlig S."/>
            <person name="Proctor R.H."/>
        </authorList>
    </citation>
    <scope>NUCLEOTIDE SEQUENCE [LARGE SCALE GENOMIC DNA]</scope>
    <source>
        <strain evidence="2 3">NRRL 25311</strain>
    </source>
</reference>
<dbReference type="Proteomes" id="UP000562682">
    <property type="component" value="Unassembled WGS sequence"/>
</dbReference>
<keyword evidence="3" id="KW-1185">Reference proteome</keyword>
<dbReference type="Pfam" id="PF13577">
    <property type="entry name" value="SnoaL_4"/>
    <property type="match status" value="1"/>
</dbReference>
<dbReference type="SUPFAM" id="SSF54427">
    <property type="entry name" value="NTF2-like"/>
    <property type="match status" value="1"/>
</dbReference>
<gene>
    <name evidence="2" type="ORF">FDENT_13125</name>
</gene>
<dbReference type="EMBL" id="JAAOAK010000488">
    <property type="protein sequence ID" value="KAF5663478.1"/>
    <property type="molecule type" value="Genomic_DNA"/>
</dbReference>
<feature type="domain" description="SnoaL-like" evidence="1">
    <location>
        <begin position="14"/>
        <end position="120"/>
    </location>
</feature>
<dbReference type="AlphaFoldDB" id="A0A8H5T5I5"/>
<evidence type="ECO:0000313" key="2">
    <source>
        <dbReference type="EMBL" id="KAF5663478.1"/>
    </source>
</evidence>
<dbReference type="Gene3D" id="3.10.450.50">
    <property type="match status" value="1"/>
</dbReference>
<accession>A0A8H5T5I5</accession>